<dbReference type="Gene3D" id="1.25.10.10">
    <property type="entry name" value="Leucine-rich Repeat Variant"/>
    <property type="match status" value="1"/>
</dbReference>
<accession>A0A328B1E8</accession>
<dbReference type="Pfam" id="PF13646">
    <property type="entry name" value="HEAT_2"/>
    <property type="match status" value="1"/>
</dbReference>
<dbReference type="EMBL" id="QFYP01000001">
    <property type="protein sequence ID" value="RAK60993.1"/>
    <property type="molecule type" value="Genomic_DNA"/>
</dbReference>
<sequence>MPLIRRTSQSPEPGQDGASPSDLCSASAEARWAAARRLAAPEWVPALGEALAIEQDPRAREAILTSLARVASPEAARLVAGCIRSDDATIRTGALDALRAMPEAAAAVLPALLADTDPDVRLLACEVVREQPAAEAAQLLTALLAQEVEPNVCAAALDVLVQVGGPEILPALDDCARRFAGEPFLAFAIKVARERLGEKPGGSVA</sequence>
<dbReference type="Proteomes" id="UP000249842">
    <property type="component" value="Unassembled WGS sequence"/>
</dbReference>
<dbReference type="InterPro" id="IPR011989">
    <property type="entry name" value="ARM-like"/>
</dbReference>
<proteinExistence type="predicted"/>
<name>A0A328B1E8_9CAUL</name>
<dbReference type="InterPro" id="IPR016024">
    <property type="entry name" value="ARM-type_fold"/>
</dbReference>
<feature type="compositionally biased region" description="Polar residues" evidence="1">
    <location>
        <begin position="1"/>
        <end position="12"/>
    </location>
</feature>
<reference evidence="3" key="1">
    <citation type="submission" date="2018-05" db="EMBL/GenBank/DDBJ databases">
        <authorList>
            <person name="Li X."/>
        </authorList>
    </citation>
    <scope>NUCLEOTIDE SEQUENCE [LARGE SCALE GENOMIC DNA]</scope>
    <source>
        <strain evidence="3">HKS-05</strain>
    </source>
</reference>
<dbReference type="OrthoDB" id="7359267at2"/>
<dbReference type="SUPFAM" id="SSF48371">
    <property type="entry name" value="ARM repeat"/>
    <property type="match status" value="1"/>
</dbReference>
<dbReference type="RefSeq" id="WP_111458285.1">
    <property type="nucleotide sequence ID" value="NZ_QFYP01000001.1"/>
</dbReference>
<keyword evidence="3" id="KW-1185">Reference proteome</keyword>
<evidence type="ECO:0000256" key="1">
    <source>
        <dbReference type="SAM" id="MobiDB-lite"/>
    </source>
</evidence>
<gene>
    <name evidence="2" type="ORF">DJ021_14840</name>
</gene>
<feature type="region of interest" description="Disordered" evidence="1">
    <location>
        <begin position="1"/>
        <end position="23"/>
    </location>
</feature>
<comment type="caution">
    <text evidence="2">The sequence shown here is derived from an EMBL/GenBank/DDBJ whole genome shotgun (WGS) entry which is preliminary data.</text>
</comment>
<evidence type="ECO:0000313" key="2">
    <source>
        <dbReference type="EMBL" id="RAK60993.1"/>
    </source>
</evidence>
<protein>
    <submittedName>
        <fullName evidence="2">HEAT repeat domain-containing protein</fullName>
    </submittedName>
</protein>
<dbReference type="AlphaFoldDB" id="A0A328B1E8"/>
<organism evidence="2 3">
    <name type="scientific">Phenylobacterium hankyongense</name>
    <dbReference type="NCBI Taxonomy" id="1813876"/>
    <lineage>
        <taxon>Bacteria</taxon>
        <taxon>Pseudomonadati</taxon>
        <taxon>Pseudomonadota</taxon>
        <taxon>Alphaproteobacteria</taxon>
        <taxon>Caulobacterales</taxon>
        <taxon>Caulobacteraceae</taxon>
        <taxon>Phenylobacterium</taxon>
    </lineage>
</organism>
<evidence type="ECO:0000313" key="3">
    <source>
        <dbReference type="Proteomes" id="UP000249842"/>
    </source>
</evidence>